<name>A0A918X1R2_9ACTN</name>
<sequence length="109" mass="11720">MAQAPTAHDPAAKWVRLGSVVLMGALAVLYYVFLLVSQMSLAHCIGGCETLLYSLTAVSLLCVLGSLVLWAWALVLPSRRASRTKRAHLTTIAACTMALASFLLFLSVR</sequence>
<dbReference type="AlphaFoldDB" id="A0A918X1R2"/>
<keyword evidence="1" id="KW-0812">Transmembrane</keyword>
<protein>
    <recommendedName>
        <fullName evidence="4">Transmembrane protein</fullName>
    </recommendedName>
</protein>
<feature type="transmembrane region" description="Helical" evidence="1">
    <location>
        <begin position="20"/>
        <end position="39"/>
    </location>
</feature>
<dbReference type="EMBL" id="BMVC01000010">
    <property type="protein sequence ID" value="GHD03573.1"/>
    <property type="molecule type" value="Genomic_DNA"/>
</dbReference>
<evidence type="ECO:0008006" key="4">
    <source>
        <dbReference type="Google" id="ProtNLM"/>
    </source>
</evidence>
<gene>
    <name evidence="2" type="ORF">GCM10010334_51570</name>
</gene>
<proteinExistence type="predicted"/>
<evidence type="ECO:0000313" key="3">
    <source>
        <dbReference type="Proteomes" id="UP000638353"/>
    </source>
</evidence>
<dbReference type="Proteomes" id="UP000638353">
    <property type="component" value="Unassembled WGS sequence"/>
</dbReference>
<evidence type="ECO:0000256" key="1">
    <source>
        <dbReference type="SAM" id="Phobius"/>
    </source>
</evidence>
<feature type="transmembrane region" description="Helical" evidence="1">
    <location>
        <begin position="87"/>
        <end position="108"/>
    </location>
</feature>
<organism evidence="2 3">
    <name type="scientific">Streptomyces finlayi</name>
    <dbReference type="NCBI Taxonomy" id="67296"/>
    <lineage>
        <taxon>Bacteria</taxon>
        <taxon>Bacillati</taxon>
        <taxon>Actinomycetota</taxon>
        <taxon>Actinomycetes</taxon>
        <taxon>Kitasatosporales</taxon>
        <taxon>Streptomycetaceae</taxon>
        <taxon>Streptomyces</taxon>
    </lineage>
</organism>
<keyword evidence="1" id="KW-0472">Membrane</keyword>
<reference evidence="2" key="2">
    <citation type="submission" date="2020-09" db="EMBL/GenBank/DDBJ databases">
        <authorList>
            <person name="Sun Q."/>
            <person name="Ohkuma M."/>
        </authorList>
    </citation>
    <scope>NUCLEOTIDE SEQUENCE</scope>
    <source>
        <strain evidence="2">JCM 4637</strain>
    </source>
</reference>
<reference evidence="2" key="1">
    <citation type="journal article" date="2014" name="Int. J. Syst. Evol. Microbiol.">
        <title>Complete genome sequence of Corynebacterium casei LMG S-19264T (=DSM 44701T), isolated from a smear-ripened cheese.</title>
        <authorList>
            <consortium name="US DOE Joint Genome Institute (JGI-PGF)"/>
            <person name="Walter F."/>
            <person name="Albersmeier A."/>
            <person name="Kalinowski J."/>
            <person name="Ruckert C."/>
        </authorList>
    </citation>
    <scope>NUCLEOTIDE SEQUENCE</scope>
    <source>
        <strain evidence="2">JCM 4637</strain>
    </source>
</reference>
<accession>A0A918X1R2</accession>
<comment type="caution">
    <text evidence="2">The sequence shown here is derived from an EMBL/GenBank/DDBJ whole genome shotgun (WGS) entry which is preliminary data.</text>
</comment>
<evidence type="ECO:0000313" key="2">
    <source>
        <dbReference type="EMBL" id="GHD03573.1"/>
    </source>
</evidence>
<keyword evidence="1" id="KW-1133">Transmembrane helix</keyword>
<feature type="transmembrane region" description="Helical" evidence="1">
    <location>
        <begin position="51"/>
        <end position="75"/>
    </location>
</feature>
<dbReference type="RefSeq" id="WP_189825364.1">
    <property type="nucleotide sequence ID" value="NZ_BMVC01000010.1"/>
</dbReference>